<dbReference type="EMBL" id="CP022989">
    <property type="protein sequence ID" value="ASV99009.1"/>
    <property type="molecule type" value="Genomic_DNA"/>
</dbReference>
<dbReference type="KEGG" id="parb:CJU94_13095"/>
<reference evidence="1 2" key="1">
    <citation type="submission" date="2017-08" db="EMBL/GenBank/DDBJ databases">
        <title>Identification and genetic characteristics of simultaneous BTEX- and naphthalene-degrading Paraburkholderia sp. BN5 isolated from petroleum-contaminated soil.</title>
        <authorList>
            <person name="Lee Y."/>
            <person name="Jeon C.O."/>
        </authorList>
    </citation>
    <scope>NUCLEOTIDE SEQUENCE [LARGE SCALE GENOMIC DNA]</scope>
    <source>
        <strain evidence="1 2">BN5</strain>
    </source>
</reference>
<gene>
    <name evidence="1" type="ORF">CJU94_13095</name>
</gene>
<proteinExistence type="predicted"/>
<dbReference type="Proteomes" id="UP000215158">
    <property type="component" value="Chromosome 1"/>
</dbReference>
<dbReference type="RefSeq" id="WP_095419033.1">
    <property type="nucleotide sequence ID" value="NZ_CP022989.1"/>
</dbReference>
<evidence type="ECO:0000313" key="2">
    <source>
        <dbReference type="Proteomes" id="UP000215158"/>
    </source>
</evidence>
<keyword evidence="2" id="KW-1185">Reference proteome</keyword>
<dbReference type="AlphaFoldDB" id="A0A248VKR6"/>
<name>A0A248VKR6_9BURK</name>
<organism evidence="1 2">
    <name type="scientific">Paraburkholderia aromaticivorans</name>
    <dbReference type="NCBI Taxonomy" id="2026199"/>
    <lineage>
        <taxon>Bacteria</taxon>
        <taxon>Pseudomonadati</taxon>
        <taxon>Pseudomonadota</taxon>
        <taxon>Betaproteobacteria</taxon>
        <taxon>Burkholderiales</taxon>
        <taxon>Burkholderiaceae</taxon>
        <taxon>Paraburkholderia</taxon>
    </lineage>
</organism>
<dbReference type="OrthoDB" id="9155566at2"/>
<evidence type="ECO:0000313" key="1">
    <source>
        <dbReference type="EMBL" id="ASV99009.1"/>
    </source>
</evidence>
<protein>
    <submittedName>
        <fullName evidence="1">Uncharacterized protein</fullName>
    </submittedName>
</protein>
<sequence>MTSPVLLYHIKAKANYAYAQEKLWKAVEQAYPIFAVTPPKKEVMFDECHKLSRVQIDTGVRAFAMACNLYGGSMGEVQLYRLLQIYLKDPAARARINEVIDESGA</sequence>
<accession>A0A248VKR6</accession>